<gene>
    <name evidence="1" type="ORF">AHMF7605_19580</name>
</gene>
<comment type="caution">
    <text evidence="1">The sequence shown here is derived from an EMBL/GenBank/DDBJ whole genome shotgun (WGS) entry which is preliminary data.</text>
</comment>
<dbReference type="RefSeq" id="WP_106931729.1">
    <property type="nucleotide sequence ID" value="NZ_PYFT01000001.1"/>
</dbReference>
<evidence type="ECO:0000313" key="2">
    <source>
        <dbReference type="Proteomes" id="UP000240357"/>
    </source>
</evidence>
<reference evidence="1 2" key="1">
    <citation type="submission" date="2018-03" db="EMBL/GenBank/DDBJ databases">
        <title>Adhaeribacter sp. HMF7605 Genome sequencing and assembly.</title>
        <authorList>
            <person name="Kang H."/>
            <person name="Kang J."/>
            <person name="Cha I."/>
            <person name="Kim H."/>
            <person name="Joh K."/>
        </authorList>
    </citation>
    <scope>NUCLEOTIDE SEQUENCE [LARGE SCALE GENOMIC DNA]</scope>
    <source>
        <strain evidence="1 2">HMF7605</strain>
    </source>
</reference>
<dbReference type="EMBL" id="PYFT01000001">
    <property type="protein sequence ID" value="PSR55549.1"/>
    <property type="molecule type" value="Genomic_DNA"/>
</dbReference>
<accession>A0A2T2YJ78</accession>
<dbReference type="Proteomes" id="UP000240357">
    <property type="component" value="Unassembled WGS sequence"/>
</dbReference>
<dbReference type="OrthoDB" id="890572at2"/>
<sequence>MQKIIQITGRTETPDELSPRELQEVVSATYTKDSIYPFFKVFLRSFILNNADLCRQYHVPPYSQKPSPSKSELMACLVPFFEHGELFRKMRAALPDPLPAVIDKIIWEGGQSHESLEKAFNTKVAYTNQELETSYPNPSAELNPLFGLFRDDATARSYSYWYSGRNFKNETSYLHFLYFPRPLNARLKKFIPASFGFDLVPIPLPENPGTHLYTGHDSLFSELPVALSYLQQGKLSVSESGLLNVASVSKMRKYCGIKEFYPDNTDKYAASIRTRFMAEMLSALQHKGFDTYDDPVAFIKRGFQLYEKSQFSSAAVLFHLKGINKVETNPEVNRGLFSLLRQLPLGQWIAADNLLKYALYRELPLELVRDYAAYNNVYFESDGDYGKTKNYLYRAYYRTLLTEPLLRGTFYLFATFGLVDVAFGTPVHPEAGNFKKAYISVFDGLQAVRLTSLGAYVCGLTQTYVAPVTQDEQIILDEQHLFISYTGTNQPLLTILDKVARKAGEHLFKVDYETLLGDCNTSLDVTAKLNMFKQLLSANPPPLWQDFFATVQERNVALPALNANYQLFELPNNKELIRLVASDAFLKKHIIKAEMYHVIIPRTSISKVKNYLKKFGYLIDFKEAS</sequence>
<organism evidence="1 2">
    <name type="scientific">Adhaeribacter arboris</name>
    <dbReference type="NCBI Taxonomy" id="2072846"/>
    <lineage>
        <taxon>Bacteria</taxon>
        <taxon>Pseudomonadati</taxon>
        <taxon>Bacteroidota</taxon>
        <taxon>Cytophagia</taxon>
        <taxon>Cytophagales</taxon>
        <taxon>Hymenobacteraceae</taxon>
        <taxon>Adhaeribacter</taxon>
    </lineage>
</organism>
<proteinExistence type="predicted"/>
<dbReference type="AlphaFoldDB" id="A0A2T2YJ78"/>
<protein>
    <submittedName>
        <fullName evidence="1">Uncharacterized protein</fullName>
    </submittedName>
</protein>
<evidence type="ECO:0000313" key="1">
    <source>
        <dbReference type="EMBL" id="PSR55549.1"/>
    </source>
</evidence>
<name>A0A2T2YJ78_9BACT</name>
<keyword evidence="2" id="KW-1185">Reference proteome</keyword>